<dbReference type="AlphaFoldDB" id="A0AAC8YGJ5"/>
<accession>A0AAC8YGJ5</accession>
<evidence type="ECO:0000313" key="3">
    <source>
        <dbReference type="EMBL" id="AMS06232.1"/>
    </source>
</evidence>
<proteinExistence type="predicted"/>
<dbReference type="PANTHER" id="PTHR40763">
    <property type="entry name" value="MEMBRANE PROTEIN-RELATED"/>
    <property type="match status" value="1"/>
</dbReference>
<evidence type="ECO:0000313" key="4">
    <source>
        <dbReference type="Proteomes" id="UP000075221"/>
    </source>
</evidence>
<dbReference type="InterPro" id="IPR012551">
    <property type="entry name" value="DUF1707_SHOCT-like"/>
</dbReference>
<name>A0AAC8YGJ5_9ACTN</name>
<dbReference type="Pfam" id="PF09922">
    <property type="entry name" value="LiaF-like_C"/>
    <property type="match status" value="1"/>
</dbReference>
<gene>
    <name evidence="3" type="ORF">AXH35_13075</name>
</gene>
<dbReference type="Pfam" id="PF08044">
    <property type="entry name" value="DUF1707"/>
    <property type="match status" value="1"/>
</dbReference>
<dbReference type="Proteomes" id="UP000075221">
    <property type="component" value="Chromosome"/>
</dbReference>
<reference evidence="3 4" key="1">
    <citation type="submission" date="2016-02" db="EMBL/GenBank/DDBJ databases">
        <title>Complete Genome Sequence of Propionibacterium acidipropionici ATCC 55737.</title>
        <authorList>
            <person name="Luna Flores C.H."/>
            <person name="Nielsen L.K."/>
            <person name="Marcellin E."/>
        </authorList>
    </citation>
    <scope>NUCLEOTIDE SEQUENCE [LARGE SCALE GENOMIC DNA]</scope>
    <source>
        <strain evidence="3 4">ATCC 55737</strain>
    </source>
</reference>
<dbReference type="EMBL" id="CP014352">
    <property type="protein sequence ID" value="AMS06232.1"/>
    <property type="molecule type" value="Genomic_DNA"/>
</dbReference>
<feature type="domain" description="DUF1707" evidence="1">
    <location>
        <begin position="12"/>
        <end position="63"/>
    </location>
</feature>
<feature type="domain" description="Cell wall-active antibiotics response LiaF-like C-terminal" evidence="2">
    <location>
        <begin position="115"/>
        <end position="173"/>
    </location>
</feature>
<evidence type="ECO:0008006" key="5">
    <source>
        <dbReference type="Google" id="ProtNLM"/>
    </source>
</evidence>
<dbReference type="InterPro" id="IPR024425">
    <property type="entry name" value="LiaF-like_C"/>
</dbReference>
<organism evidence="3 4">
    <name type="scientific">Acidipropionibacterium acidipropionici</name>
    <dbReference type="NCBI Taxonomy" id="1748"/>
    <lineage>
        <taxon>Bacteria</taxon>
        <taxon>Bacillati</taxon>
        <taxon>Actinomycetota</taxon>
        <taxon>Actinomycetes</taxon>
        <taxon>Propionibacteriales</taxon>
        <taxon>Propionibacteriaceae</taxon>
        <taxon>Acidipropionibacterium</taxon>
    </lineage>
</organism>
<dbReference type="PANTHER" id="PTHR40763:SF4">
    <property type="entry name" value="DUF1707 DOMAIN-CONTAINING PROTEIN"/>
    <property type="match status" value="1"/>
</dbReference>
<evidence type="ECO:0000259" key="2">
    <source>
        <dbReference type="Pfam" id="PF09922"/>
    </source>
</evidence>
<sequence>MTQPPDEHHLAMRASDLDRTRVAELLDEAYADGRLDREEHDERAASAITARTLGDLSVLTRDLDPTALAPVSSPSSSAVVPAASRVPVVAGPPEDRIVTILGDVTRGAGHTLAAQTEVVSGLGDIRLDLTSMELAAHDVIIDIKSVMGDIKIMVPEGIRVIDQTGRFLGDSKFDGLAPTGPDAPSVTLTGFIVMGDVKVYGPEHVSFGKKLRKWFG</sequence>
<evidence type="ECO:0000259" key="1">
    <source>
        <dbReference type="Pfam" id="PF08044"/>
    </source>
</evidence>
<dbReference type="RefSeq" id="WP_062820123.1">
    <property type="nucleotide sequence ID" value="NZ_CP014352.1"/>
</dbReference>
<protein>
    <recommendedName>
        <fullName evidence="5">Cell wall-active antibiotics response LiaF-like C-terminal domain-containing protein</fullName>
    </recommendedName>
</protein>